<gene>
    <name evidence="5" type="ORF">MES5069_940014</name>
</gene>
<dbReference type="PANTHER" id="PTHR43280:SF34">
    <property type="entry name" value="ARAC-FAMILY TRANSCRIPTIONAL REGULATOR"/>
    <property type="match status" value="1"/>
</dbReference>
<dbReference type="Pfam" id="PF12833">
    <property type="entry name" value="HTH_18"/>
    <property type="match status" value="1"/>
</dbReference>
<evidence type="ECO:0000313" key="6">
    <source>
        <dbReference type="Proteomes" id="UP001153050"/>
    </source>
</evidence>
<keyword evidence="2" id="KW-0238">DNA-binding</keyword>
<protein>
    <submittedName>
        <fullName evidence="5">HTH araC/xylS-type domain-containing protein</fullName>
    </submittedName>
</protein>
<dbReference type="CDD" id="cd02208">
    <property type="entry name" value="cupin_RmlC-like"/>
    <property type="match status" value="1"/>
</dbReference>
<dbReference type="Gene3D" id="2.60.120.10">
    <property type="entry name" value="Jelly Rolls"/>
    <property type="match status" value="1"/>
</dbReference>
<dbReference type="Gene3D" id="1.10.10.60">
    <property type="entry name" value="Homeodomain-like"/>
    <property type="match status" value="1"/>
</dbReference>
<dbReference type="PANTHER" id="PTHR43280">
    <property type="entry name" value="ARAC-FAMILY TRANSCRIPTIONAL REGULATOR"/>
    <property type="match status" value="1"/>
</dbReference>
<evidence type="ECO:0000256" key="1">
    <source>
        <dbReference type="ARBA" id="ARBA00023015"/>
    </source>
</evidence>
<organism evidence="5 6">
    <name type="scientific">Mesorhizobium escarrei</name>
    <dbReference type="NCBI Taxonomy" id="666018"/>
    <lineage>
        <taxon>Bacteria</taxon>
        <taxon>Pseudomonadati</taxon>
        <taxon>Pseudomonadota</taxon>
        <taxon>Alphaproteobacteria</taxon>
        <taxon>Hyphomicrobiales</taxon>
        <taxon>Phyllobacteriaceae</taxon>
        <taxon>Mesorhizobium</taxon>
    </lineage>
</organism>
<dbReference type="SUPFAM" id="SSF46689">
    <property type="entry name" value="Homeodomain-like"/>
    <property type="match status" value="2"/>
</dbReference>
<accession>A0ABN8KHC0</accession>
<evidence type="ECO:0000256" key="3">
    <source>
        <dbReference type="ARBA" id="ARBA00023163"/>
    </source>
</evidence>
<dbReference type="EMBL" id="CAKXZT010000195">
    <property type="protein sequence ID" value="CAH2409669.1"/>
    <property type="molecule type" value="Genomic_DNA"/>
</dbReference>
<dbReference type="InterPro" id="IPR013096">
    <property type="entry name" value="Cupin_2"/>
</dbReference>
<dbReference type="InterPro" id="IPR014710">
    <property type="entry name" value="RmlC-like_jellyroll"/>
</dbReference>
<dbReference type="InterPro" id="IPR018060">
    <property type="entry name" value="HTH_AraC"/>
</dbReference>
<evidence type="ECO:0000256" key="2">
    <source>
        <dbReference type="ARBA" id="ARBA00023125"/>
    </source>
</evidence>
<dbReference type="PROSITE" id="PS01124">
    <property type="entry name" value="HTH_ARAC_FAMILY_2"/>
    <property type="match status" value="1"/>
</dbReference>
<feature type="domain" description="HTH araC/xylS-type" evidence="4">
    <location>
        <begin position="194"/>
        <end position="294"/>
    </location>
</feature>
<keyword evidence="3" id="KW-0804">Transcription</keyword>
<evidence type="ECO:0000313" key="5">
    <source>
        <dbReference type="EMBL" id="CAH2409669.1"/>
    </source>
</evidence>
<name>A0ABN8KHC0_9HYPH</name>
<dbReference type="Proteomes" id="UP001153050">
    <property type="component" value="Unassembled WGS sequence"/>
</dbReference>
<evidence type="ECO:0000259" key="4">
    <source>
        <dbReference type="PROSITE" id="PS01124"/>
    </source>
</evidence>
<reference evidence="5 6" key="1">
    <citation type="submission" date="2022-03" db="EMBL/GenBank/DDBJ databases">
        <authorList>
            <person name="Brunel B."/>
        </authorList>
    </citation>
    <scope>NUCLEOTIDE SEQUENCE [LARGE SCALE GENOMIC DNA]</scope>
    <source>
        <strain evidence="5">STM5069sample</strain>
    </source>
</reference>
<dbReference type="Pfam" id="PF07883">
    <property type="entry name" value="Cupin_2"/>
    <property type="match status" value="1"/>
</dbReference>
<proteinExistence type="predicted"/>
<dbReference type="SUPFAM" id="SSF51182">
    <property type="entry name" value="RmlC-like cupins"/>
    <property type="match status" value="1"/>
</dbReference>
<dbReference type="InterPro" id="IPR009057">
    <property type="entry name" value="Homeodomain-like_sf"/>
</dbReference>
<keyword evidence="1" id="KW-0805">Transcription regulation</keyword>
<comment type="caution">
    <text evidence="5">The sequence shown here is derived from an EMBL/GenBank/DDBJ whole genome shotgun (WGS) entry which is preliminary data.</text>
</comment>
<dbReference type="SMART" id="SM00342">
    <property type="entry name" value="HTH_ARAC"/>
    <property type="match status" value="1"/>
</dbReference>
<keyword evidence="6" id="KW-1185">Reference proteome</keyword>
<dbReference type="RefSeq" id="WP_254022683.1">
    <property type="nucleotide sequence ID" value="NZ_CAKXZT010000195.1"/>
</dbReference>
<sequence>MSERDAIFVGASAGERRYGVNHGLQQLDLDGISRARPFIHGASDIPFHWHPEMEILLVLRGTARIVVEGRPCLMHEDDLMIINADETHNSVSLSADSLICGVHLDVSHYERLGLPGFAERSYRCKSFLHGKPFQRMILPIKAFVARMILSDTRRPDDAVVRGAMATGLSCYIHRFIPWEPIDHQRREPRGGGRDRILRIMDSLGRLRPAPSLGELASAEGVTMSHLSRLFRARTGISFRDYVQSIKIDAVVEDLLTTTETVLNIMSARGIGNPSLFYHRFRERFGCSPLQFLQRAHSVVTNSQLPDESYKAAFARLQSYMANMAWASDITFGLPATREYVAVAALHQTPSLRPAASSPAGR</sequence>
<dbReference type="InterPro" id="IPR011051">
    <property type="entry name" value="RmlC_Cupin_sf"/>
</dbReference>